<reference evidence="1" key="1">
    <citation type="submission" date="2021-05" db="EMBL/GenBank/DDBJ databases">
        <title>First report of NDM-5 and VEB-6 producing Proteus mirabilis isolated from blood of a sepsis patient in Kolkata, India.</title>
        <authorList>
            <person name="Halder G."/>
            <person name="Chaudhuri B."/>
            <person name="Dutta S."/>
        </authorList>
    </citation>
    <scope>NUCLEOTIDE SEQUENCE [LARGE SCALE GENOMIC DNA]</scope>
    <source>
        <strain evidence="1">7049</strain>
    </source>
</reference>
<dbReference type="Gene3D" id="3.40.50.300">
    <property type="entry name" value="P-loop containing nucleotide triphosphate hydrolases"/>
    <property type="match status" value="1"/>
</dbReference>
<dbReference type="EMBL" id="JADQCH020000001">
    <property type="protein sequence ID" value="MEY2343691.1"/>
    <property type="molecule type" value="Genomic_DNA"/>
</dbReference>
<proteinExistence type="predicted"/>
<evidence type="ECO:0000313" key="1">
    <source>
        <dbReference type="EMBL" id="MEY2343691.1"/>
    </source>
</evidence>
<protein>
    <submittedName>
        <fullName evidence="1">Cellulose synthase operon protein YhjQ/BcsQ</fullName>
    </submittedName>
</protein>
<gene>
    <name evidence="1" type="ORF">I3679_003160</name>
</gene>
<comment type="caution">
    <text evidence="1">The sequence shown here is derived from an EMBL/GenBank/DDBJ whole genome shotgun (WGS) entry which is preliminary data.</text>
</comment>
<accession>A0ABD5LQT7</accession>
<dbReference type="Pfam" id="PF06564">
    <property type="entry name" value="CBP_BcsQ"/>
    <property type="match status" value="1"/>
</dbReference>
<dbReference type="InterPro" id="IPR017746">
    <property type="entry name" value="Cellulose_synthase_operon_BcsQ"/>
</dbReference>
<organism evidence="1">
    <name type="scientific">Proteus mirabilis</name>
    <dbReference type="NCBI Taxonomy" id="584"/>
    <lineage>
        <taxon>Bacteria</taxon>
        <taxon>Pseudomonadati</taxon>
        <taxon>Pseudomonadota</taxon>
        <taxon>Gammaproteobacteria</taxon>
        <taxon>Enterobacterales</taxon>
        <taxon>Morganellaceae</taxon>
        <taxon>Proteus</taxon>
    </lineage>
</organism>
<sequence>MPLIVLKGLRGGVGTTSITIALARQFHHHKYNVIVIDNCVNNILHFYFPEKSQVTTLGQALLAHTPIEQAICDYQNGYQILPFGVVNSEDKLHLQASATANQHLQHFFTAFTQQYPDTLIFLDLQPEHDTLFKSWVAKANIVLTVTTPESNCHIRLNQHTFAANEYILVNQFCATSQIHQDFYQFWQTSQFPFCPIKLHRDEALLEACASRLPLYDYRANCMLVEEINQLLQWCLPLLLSKKDSHNVNHRLSREKKRPAR</sequence>
<dbReference type="InterPro" id="IPR027417">
    <property type="entry name" value="P-loop_NTPase"/>
</dbReference>
<dbReference type="SUPFAM" id="SSF52540">
    <property type="entry name" value="P-loop containing nucleoside triphosphate hydrolases"/>
    <property type="match status" value="1"/>
</dbReference>
<name>A0ABD5LQT7_PROMI</name>
<dbReference type="AlphaFoldDB" id="A0ABD5LQT7"/>